<dbReference type="GO" id="GO:0005524">
    <property type="term" value="F:ATP binding"/>
    <property type="evidence" value="ECO:0007669"/>
    <property type="project" value="InterPro"/>
</dbReference>
<dbReference type="eggNOG" id="COG0305">
    <property type="taxonomic scope" value="Bacteria"/>
</dbReference>
<evidence type="ECO:0000313" key="3">
    <source>
        <dbReference type="Proteomes" id="UP000053405"/>
    </source>
</evidence>
<dbReference type="PANTHER" id="PTHR30153:SF2">
    <property type="entry name" value="REPLICATIVE DNA HELICASE"/>
    <property type="match status" value="1"/>
</dbReference>
<dbReference type="OrthoDB" id="4836904at2"/>
<reference evidence="2 3" key="1">
    <citation type="submission" date="2012-12" db="EMBL/GenBank/DDBJ databases">
        <title>Whole genome shotgun sequence of Gordonia hirsuta NBRC 16056.</title>
        <authorList>
            <person name="Isaki-Nakamura S."/>
            <person name="Hosoyama A."/>
            <person name="Tsuchikane K."/>
            <person name="Katsumata H."/>
            <person name="Baba S."/>
            <person name="Yamazaki S."/>
            <person name="Fujita N."/>
        </authorList>
    </citation>
    <scope>NUCLEOTIDE SEQUENCE [LARGE SCALE GENOMIC DNA]</scope>
    <source>
        <strain evidence="2 3">NBRC 16056</strain>
    </source>
</reference>
<proteinExistence type="predicted"/>
<evidence type="ECO:0000259" key="1">
    <source>
        <dbReference type="PROSITE" id="PS51199"/>
    </source>
</evidence>
<dbReference type="AlphaFoldDB" id="L7LCF5"/>
<comment type="caution">
    <text evidence="2">The sequence shown here is derived from an EMBL/GenBank/DDBJ whole genome shotgun (WGS) entry which is preliminary data.</text>
</comment>
<dbReference type="RefSeq" id="WP_005943545.1">
    <property type="nucleotide sequence ID" value="NZ_ATVK01000027.1"/>
</dbReference>
<protein>
    <recommendedName>
        <fullName evidence="1">SF4 helicase domain-containing protein</fullName>
    </recommendedName>
</protein>
<gene>
    <name evidence="2" type="ORF">GOHSU_53_00120</name>
</gene>
<keyword evidence="3" id="KW-1185">Reference proteome</keyword>
<name>L7LCF5_9ACTN</name>
<sequence length="292" mass="31076">MDPFTPPSDDDLDPPDDLTVTIAKAWDRIDDLLERRVPPVSTGFPLLDAAMGGGFPRGQVSVIAGFPGVGTTTYAIDRTVSTMLDERRPVGFVAVADAPDEVLVKMMIRAAKVDRATVYGGTGDDEVRFRLAEAGAALDAGRLVVEQPIVRTREGMRIAGESAAYHPLGADLVLVDGLDQLDDPAEYGPALRDLKGVAAGSGAAVVVTTHLRDPGHARNPEDQWIFDLQSLGAAAEIAAAVIILHRDDRWKRDNPRSGEVDLLLAKNPFGGPGRVVGGFSPLWGDIQNLDIG</sequence>
<dbReference type="STRING" id="1121927.GOHSU_53_00120"/>
<dbReference type="GO" id="GO:0006260">
    <property type="term" value="P:DNA replication"/>
    <property type="evidence" value="ECO:0007669"/>
    <property type="project" value="InterPro"/>
</dbReference>
<evidence type="ECO:0000313" key="2">
    <source>
        <dbReference type="EMBL" id="GAC58810.1"/>
    </source>
</evidence>
<organism evidence="2 3">
    <name type="scientific">Gordonia hirsuta DSM 44140 = NBRC 16056</name>
    <dbReference type="NCBI Taxonomy" id="1121927"/>
    <lineage>
        <taxon>Bacteria</taxon>
        <taxon>Bacillati</taxon>
        <taxon>Actinomycetota</taxon>
        <taxon>Actinomycetes</taxon>
        <taxon>Mycobacteriales</taxon>
        <taxon>Gordoniaceae</taxon>
        <taxon>Gordonia</taxon>
    </lineage>
</organism>
<dbReference type="Proteomes" id="UP000053405">
    <property type="component" value="Unassembled WGS sequence"/>
</dbReference>
<accession>L7LCF5</accession>
<dbReference type="Gene3D" id="3.40.50.300">
    <property type="entry name" value="P-loop containing nucleotide triphosphate hydrolases"/>
    <property type="match status" value="1"/>
</dbReference>
<feature type="domain" description="SF4 helicase" evidence="1">
    <location>
        <begin position="33"/>
        <end position="292"/>
    </location>
</feature>
<dbReference type="PANTHER" id="PTHR30153">
    <property type="entry name" value="REPLICATIVE DNA HELICASE DNAB"/>
    <property type="match status" value="1"/>
</dbReference>
<dbReference type="PROSITE" id="PS51199">
    <property type="entry name" value="SF4_HELICASE"/>
    <property type="match status" value="1"/>
</dbReference>
<dbReference type="GO" id="GO:0005829">
    <property type="term" value="C:cytosol"/>
    <property type="evidence" value="ECO:0007669"/>
    <property type="project" value="TreeGrafter"/>
</dbReference>
<dbReference type="SUPFAM" id="SSF52540">
    <property type="entry name" value="P-loop containing nucleoside triphosphate hydrolases"/>
    <property type="match status" value="1"/>
</dbReference>
<dbReference type="EMBL" id="BANT01000053">
    <property type="protein sequence ID" value="GAC58810.1"/>
    <property type="molecule type" value="Genomic_DNA"/>
</dbReference>
<dbReference type="GO" id="GO:0003678">
    <property type="term" value="F:DNA helicase activity"/>
    <property type="evidence" value="ECO:0007669"/>
    <property type="project" value="InterPro"/>
</dbReference>
<dbReference type="InterPro" id="IPR007694">
    <property type="entry name" value="DNA_helicase_DnaB-like_C"/>
</dbReference>
<dbReference type="Pfam" id="PF03796">
    <property type="entry name" value="DnaB_C"/>
    <property type="match status" value="1"/>
</dbReference>
<dbReference type="InterPro" id="IPR027417">
    <property type="entry name" value="P-loop_NTPase"/>
</dbReference>